<organism evidence="5 6">
    <name type="scientific">Leifsonia shinshuensis</name>
    <dbReference type="NCBI Taxonomy" id="150026"/>
    <lineage>
        <taxon>Bacteria</taxon>
        <taxon>Bacillati</taxon>
        <taxon>Actinomycetota</taxon>
        <taxon>Actinomycetes</taxon>
        <taxon>Micrococcales</taxon>
        <taxon>Microbacteriaceae</taxon>
        <taxon>Leifsonia</taxon>
    </lineage>
</organism>
<dbReference type="CDD" id="cd06170">
    <property type="entry name" value="LuxR_C_like"/>
    <property type="match status" value="1"/>
</dbReference>
<dbReference type="InterPro" id="IPR016032">
    <property type="entry name" value="Sig_transdc_resp-reg_C-effctor"/>
</dbReference>
<dbReference type="Pfam" id="PF00196">
    <property type="entry name" value="GerE"/>
    <property type="match status" value="1"/>
</dbReference>
<reference evidence="6" key="1">
    <citation type="submission" date="2019-09" db="EMBL/GenBank/DDBJ databases">
        <title>Antimicrobial potential of Antarctic Bacteria.</title>
        <authorList>
            <person name="Benaud N."/>
            <person name="Edwards R.J."/>
            <person name="Ferrari B.C."/>
        </authorList>
    </citation>
    <scope>NUCLEOTIDE SEQUENCE [LARGE SCALE GENOMIC DNA]</scope>
    <source>
        <strain evidence="6">INR9</strain>
    </source>
</reference>
<name>A0A7G6YEE3_9MICO</name>
<dbReference type="PROSITE" id="PS50043">
    <property type="entry name" value="HTH_LUXR_2"/>
    <property type="match status" value="1"/>
</dbReference>
<feature type="domain" description="HTH luxR-type" evidence="4">
    <location>
        <begin position="177"/>
        <end position="242"/>
    </location>
</feature>
<dbReference type="PRINTS" id="PR00038">
    <property type="entry name" value="HTHLUXR"/>
</dbReference>
<dbReference type="Gene3D" id="1.10.10.10">
    <property type="entry name" value="Winged helix-like DNA-binding domain superfamily/Winged helix DNA-binding domain"/>
    <property type="match status" value="1"/>
</dbReference>
<dbReference type="SUPFAM" id="SSF46894">
    <property type="entry name" value="C-terminal effector domain of the bipartite response regulators"/>
    <property type="match status" value="1"/>
</dbReference>
<dbReference type="GO" id="GO:0003677">
    <property type="term" value="F:DNA binding"/>
    <property type="evidence" value="ECO:0007669"/>
    <property type="project" value="UniProtKB-KW"/>
</dbReference>
<keyword evidence="1" id="KW-0805">Transcription regulation</keyword>
<dbReference type="PANTHER" id="PTHR44688:SF16">
    <property type="entry name" value="DNA-BINDING TRANSCRIPTIONAL ACTIVATOR DEVR_DOSR"/>
    <property type="match status" value="1"/>
</dbReference>
<evidence type="ECO:0000259" key="4">
    <source>
        <dbReference type="PROSITE" id="PS50043"/>
    </source>
</evidence>
<accession>A0A7G6YEE3</accession>
<proteinExistence type="predicted"/>
<dbReference type="InterPro" id="IPR000792">
    <property type="entry name" value="Tscrpt_reg_LuxR_C"/>
</dbReference>
<dbReference type="AlphaFoldDB" id="A0A7G6YEE3"/>
<evidence type="ECO:0000256" key="2">
    <source>
        <dbReference type="ARBA" id="ARBA00023125"/>
    </source>
</evidence>
<evidence type="ECO:0000256" key="3">
    <source>
        <dbReference type="ARBA" id="ARBA00023163"/>
    </source>
</evidence>
<evidence type="ECO:0000256" key="1">
    <source>
        <dbReference type="ARBA" id="ARBA00023015"/>
    </source>
</evidence>
<dbReference type="EMBL" id="CP043641">
    <property type="protein sequence ID" value="QNE36858.1"/>
    <property type="molecule type" value="Genomic_DNA"/>
</dbReference>
<dbReference type="PANTHER" id="PTHR44688">
    <property type="entry name" value="DNA-BINDING TRANSCRIPTIONAL ACTIVATOR DEVR_DOSR"/>
    <property type="match status" value="1"/>
</dbReference>
<dbReference type="GO" id="GO:0006355">
    <property type="term" value="P:regulation of DNA-templated transcription"/>
    <property type="evidence" value="ECO:0007669"/>
    <property type="project" value="InterPro"/>
</dbReference>
<dbReference type="KEGG" id="lse:F1C12_18215"/>
<dbReference type="InterPro" id="IPR036388">
    <property type="entry name" value="WH-like_DNA-bd_sf"/>
</dbReference>
<dbReference type="Proteomes" id="UP000515511">
    <property type="component" value="Chromosome"/>
</dbReference>
<dbReference type="RefSeq" id="WP_185276285.1">
    <property type="nucleotide sequence ID" value="NZ_CP043641.1"/>
</dbReference>
<keyword evidence="3" id="KW-0804">Transcription</keyword>
<gene>
    <name evidence="5" type="ORF">F1C12_18215</name>
</gene>
<sequence>MDDRNRLALRLSYDLAGVTDRGTYLNAMIESLAVVFPCDSNGWVGMDLPRGRYEFYGTNGSGDPRHASSVQRTKDAHPMLTSYLAHPGDIAPRRISDIVGDRDWLNHPLYREVFVPLGARRELTIVVSPVSPVEFDGWGFHRATRDFTDAEVETATDIQAVLVTLNRLTLIGAKTRAEHDRRRLSAREAQILQLVAQGFRATDIALMLRISASTVRKHMEHVYEKLGEHSRVRAINAAIRDGDITG</sequence>
<evidence type="ECO:0000313" key="5">
    <source>
        <dbReference type="EMBL" id="QNE36858.1"/>
    </source>
</evidence>
<keyword evidence="2" id="KW-0238">DNA-binding</keyword>
<dbReference type="PROSITE" id="PS00622">
    <property type="entry name" value="HTH_LUXR_1"/>
    <property type="match status" value="1"/>
</dbReference>
<evidence type="ECO:0000313" key="6">
    <source>
        <dbReference type="Proteomes" id="UP000515511"/>
    </source>
</evidence>
<dbReference type="SMART" id="SM00421">
    <property type="entry name" value="HTH_LUXR"/>
    <property type="match status" value="1"/>
</dbReference>
<protein>
    <submittedName>
        <fullName evidence="5">Response regulator transcription factor</fullName>
    </submittedName>
</protein>